<proteinExistence type="predicted"/>
<keyword evidence="1" id="KW-0812">Transmembrane</keyword>
<keyword evidence="1" id="KW-0472">Membrane</keyword>
<feature type="transmembrane region" description="Helical" evidence="1">
    <location>
        <begin position="75"/>
        <end position="95"/>
    </location>
</feature>
<dbReference type="RefSeq" id="WP_252114041.1">
    <property type="nucleotide sequence ID" value="NZ_JAMSHT010000001.1"/>
</dbReference>
<gene>
    <name evidence="2" type="ORF">NDO55_07825</name>
</gene>
<keyword evidence="1" id="KW-1133">Transmembrane helix</keyword>
<feature type="transmembrane region" description="Helical" evidence="1">
    <location>
        <begin position="44"/>
        <end position="63"/>
    </location>
</feature>
<keyword evidence="3" id="KW-1185">Reference proteome</keyword>
<evidence type="ECO:0000256" key="1">
    <source>
        <dbReference type="SAM" id="Phobius"/>
    </source>
</evidence>
<comment type="caution">
    <text evidence="2">The sequence shown here is derived from an EMBL/GenBank/DDBJ whole genome shotgun (WGS) entry which is preliminary data.</text>
</comment>
<reference evidence="2" key="1">
    <citation type="submission" date="2022-06" db="EMBL/GenBank/DDBJ databases">
        <title>Sphingomicrobium sedimins sp. nov., a marine bacterium isolated from tidal flat.</title>
        <authorList>
            <person name="Kim C.-H."/>
            <person name="Yoo Y."/>
            <person name="Kim J.-J."/>
        </authorList>
    </citation>
    <scope>NUCLEOTIDE SEQUENCE</scope>
    <source>
        <strain evidence="2">GRR-S6-50</strain>
    </source>
</reference>
<name>A0A9X2J3V9_9SPHN</name>
<dbReference type="AlphaFoldDB" id="A0A9X2J3V9"/>
<feature type="transmembrane region" description="Helical" evidence="1">
    <location>
        <begin position="12"/>
        <end position="38"/>
    </location>
</feature>
<evidence type="ECO:0000313" key="2">
    <source>
        <dbReference type="EMBL" id="MCM8557726.1"/>
    </source>
</evidence>
<organism evidence="2 3">
    <name type="scientific">Sphingomicrobium sediminis</name>
    <dbReference type="NCBI Taxonomy" id="2950949"/>
    <lineage>
        <taxon>Bacteria</taxon>
        <taxon>Pseudomonadati</taxon>
        <taxon>Pseudomonadota</taxon>
        <taxon>Alphaproteobacteria</taxon>
        <taxon>Sphingomonadales</taxon>
        <taxon>Sphingomonadaceae</taxon>
        <taxon>Sphingomicrobium</taxon>
    </lineage>
</organism>
<protein>
    <submittedName>
        <fullName evidence="2">Uncharacterized protein</fullName>
    </submittedName>
</protein>
<dbReference type="Proteomes" id="UP001155128">
    <property type="component" value="Unassembled WGS sequence"/>
</dbReference>
<dbReference type="EMBL" id="JAMSHT010000001">
    <property type="protein sequence ID" value="MCM8557726.1"/>
    <property type="molecule type" value="Genomic_DNA"/>
</dbReference>
<evidence type="ECO:0000313" key="3">
    <source>
        <dbReference type="Proteomes" id="UP001155128"/>
    </source>
</evidence>
<accession>A0A9X2J3V9</accession>
<sequence>MNEPMPLWQNRSAYLPLLFLILLMPWAAFAVIVIAGAMHIVQPLFYFYLVMMVFVFFVGIRLIKERPSLGLYKAVRVMVGVSALPTFIAGIYLVSTLEAAR</sequence>